<proteinExistence type="predicted"/>
<protein>
    <submittedName>
        <fullName evidence="2">Uncharacterized protein</fullName>
    </submittedName>
</protein>
<reference evidence="2" key="1">
    <citation type="submission" date="2022-08" db="UniProtKB">
        <authorList>
            <consortium name="EnsemblMetazoa"/>
        </authorList>
    </citation>
    <scope>IDENTIFICATION</scope>
    <source>
        <strain evidence="2">05x7-T-G4-1.051#20</strain>
    </source>
</reference>
<sequence>KSSHVESVPHVSPRVKSVPQVSPSVESVPQVSPSVESVPQVSLTPPCPTALYPALPSKESLDHALSAVKFY</sequence>
<keyword evidence="3" id="KW-1185">Reference proteome</keyword>
<evidence type="ECO:0000313" key="2">
    <source>
        <dbReference type="EnsemblMetazoa" id="G6570.3:cds"/>
    </source>
</evidence>
<dbReference type="AlphaFoldDB" id="A0A8W8NSR5"/>
<dbReference type="EnsemblMetazoa" id="G6570.3">
    <property type="protein sequence ID" value="G6570.3:cds"/>
    <property type="gene ID" value="G6570"/>
</dbReference>
<name>A0A8W8NSR5_MAGGI</name>
<dbReference type="Proteomes" id="UP000005408">
    <property type="component" value="Unassembled WGS sequence"/>
</dbReference>
<evidence type="ECO:0000256" key="1">
    <source>
        <dbReference type="SAM" id="MobiDB-lite"/>
    </source>
</evidence>
<accession>A0A8W8NSR5</accession>
<evidence type="ECO:0000313" key="3">
    <source>
        <dbReference type="Proteomes" id="UP000005408"/>
    </source>
</evidence>
<organism evidence="2 3">
    <name type="scientific">Magallana gigas</name>
    <name type="common">Pacific oyster</name>
    <name type="synonym">Crassostrea gigas</name>
    <dbReference type="NCBI Taxonomy" id="29159"/>
    <lineage>
        <taxon>Eukaryota</taxon>
        <taxon>Metazoa</taxon>
        <taxon>Spiralia</taxon>
        <taxon>Lophotrochozoa</taxon>
        <taxon>Mollusca</taxon>
        <taxon>Bivalvia</taxon>
        <taxon>Autobranchia</taxon>
        <taxon>Pteriomorphia</taxon>
        <taxon>Ostreida</taxon>
        <taxon>Ostreoidea</taxon>
        <taxon>Ostreidae</taxon>
        <taxon>Magallana</taxon>
    </lineage>
</organism>
<feature type="region of interest" description="Disordered" evidence="1">
    <location>
        <begin position="1"/>
        <end position="27"/>
    </location>
</feature>